<evidence type="ECO:0000256" key="4">
    <source>
        <dbReference type="ARBA" id="ARBA00022857"/>
    </source>
</evidence>
<dbReference type="NCBIfam" id="TIGR01035">
    <property type="entry name" value="hemA"/>
    <property type="match status" value="1"/>
</dbReference>
<feature type="domain" description="Tetrapyrrole biosynthesis glutamyl-tRNA reductase dimerisation" evidence="13">
    <location>
        <begin position="316"/>
        <end position="407"/>
    </location>
</feature>
<dbReference type="SUPFAM" id="SSF69075">
    <property type="entry name" value="Glutamyl tRNA-reductase dimerization domain"/>
    <property type="match status" value="1"/>
</dbReference>
<feature type="domain" description="Quinate/shikimate 5-dehydrogenase/glutamyl-tRNA reductase" evidence="14">
    <location>
        <begin position="173"/>
        <end position="297"/>
    </location>
</feature>
<keyword evidence="17" id="KW-1185">Reference proteome</keyword>
<comment type="domain">
    <text evidence="8">Possesses an unusual extended V-shaped dimeric structure with each monomer consisting of three distinct domains arranged along a curved 'spinal' alpha-helix. The N-terminal catalytic domain specifically recognizes the glutamate moiety of the substrate. The second domain is the NADPH-binding domain, and the third C-terminal domain is responsible for dimerization.</text>
</comment>
<dbReference type="UniPathway" id="UPA00251">
    <property type="reaction ID" value="UER00316"/>
</dbReference>
<evidence type="ECO:0000313" key="17">
    <source>
        <dbReference type="Proteomes" id="UP000464754"/>
    </source>
</evidence>
<feature type="domain" description="Glutamyl-tRNA reductase N-terminal" evidence="15">
    <location>
        <begin position="6"/>
        <end position="150"/>
    </location>
</feature>
<dbReference type="SUPFAM" id="SSF69742">
    <property type="entry name" value="Glutamyl tRNA-reductase catalytic, N-terminal domain"/>
    <property type="match status" value="1"/>
</dbReference>
<comment type="caution">
    <text evidence="8">Lacks conserved residue(s) required for the propagation of feature annotation.</text>
</comment>
<dbReference type="EC" id="1.2.1.70" evidence="3 8"/>
<dbReference type="InterPro" id="IPR015896">
    <property type="entry name" value="4pyrrol_synth_GluRdtase_dimer"/>
</dbReference>
<protein>
    <recommendedName>
        <fullName evidence="3 8">Glutamyl-tRNA reductase</fullName>
        <shortName evidence="8">GluTR</shortName>
        <ecNumber evidence="3 8">1.2.1.70</ecNumber>
    </recommendedName>
</protein>
<feature type="binding site" evidence="8 10">
    <location>
        <position position="116"/>
    </location>
    <ligand>
        <name>substrate</name>
    </ligand>
</feature>
<keyword evidence="6 8" id="KW-0627">Porphyrin biosynthesis</keyword>
<feature type="binding site" evidence="8 10">
    <location>
        <begin position="110"/>
        <end position="112"/>
    </location>
    <ligand>
        <name>substrate</name>
    </ligand>
</feature>
<dbReference type="EMBL" id="AP019695">
    <property type="protein sequence ID" value="BBK21157.1"/>
    <property type="molecule type" value="Genomic_DNA"/>
</dbReference>
<dbReference type="SUPFAM" id="SSF51735">
    <property type="entry name" value="NAD(P)-binding Rossmann-fold domains"/>
    <property type="match status" value="1"/>
</dbReference>
<dbReference type="Pfam" id="PF00745">
    <property type="entry name" value="GlutR_dimer"/>
    <property type="match status" value="1"/>
</dbReference>
<dbReference type="Pfam" id="PF01488">
    <property type="entry name" value="Shikimate_DH"/>
    <property type="match status" value="1"/>
</dbReference>
<evidence type="ECO:0000259" key="15">
    <source>
        <dbReference type="Pfam" id="PF05201"/>
    </source>
</evidence>
<dbReference type="Pfam" id="PF05201">
    <property type="entry name" value="GlutR_N"/>
    <property type="match status" value="1"/>
</dbReference>
<evidence type="ECO:0000256" key="1">
    <source>
        <dbReference type="ARBA" id="ARBA00005059"/>
    </source>
</evidence>
<dbReference type="RefSeq" id="WP_163051190.1">
    <property type="nucleotide sequence ID" value="NZ_AP019695.1"/>
</dbReference>
<dbReference type="InterPro" id="IPR036291">
    <property type="entry name" value="NAD(P)-bd_dom_sf"/>
</dbReference>
<dbReference type="Proteomes" id="UP000464754">
    <property type="component" value="Chromosome"/>
</dbReference>
<organism evidence="16 17">
    <name type="scientific">Amedibacterium intestinale</name>
    <dbReference type="NCBI Taxonomy" id="2583452"/>
    <lineage>
        <taxon>Bacteria</taxon>
        <taxon>Bacillati</taxon>
        <taxon>Bacillota</taxon>
        <taxon>Erysipelotrichia</taxon>
        <taxon>Erysipelotrichales</taxon>
        <taxon>Erysipelotrichaceae</taxon>
        <taxon>Amedibacterium</taxon>
    </lineage>
</organism>
<evidence type="ECO:0000256" key="10">
    <source>
        <dbReference type="PIRSR" id="PIRSR000445-2"/>
    </source>
</evidence>
<proteinExistence type="inferred from homology"/>
<evidence type="ECO:0000256" key="6">
    <source>
        <dbReference type="ARBA" id="ARBA00023244"/>
    </source>
</evidence>
<feature type="binding site" evidence="8 10">
    <location>
        <begin position="48"/>
        <end position="51"/>
    </location>
    <ligand>
        <name>substrate</name>
    </ligand>
</feature>
<dbReference type="InterPro" id="IPR006151">
    <property type="entry name" value="Shikm_DH/Glu-tRNA_Rdtase"/>
</dbReference>
<keyword evidence="5 8" id="KW-0560">Oxidoreductase</keyword>
<feature type="binding site" evidence="8 11">
    <location>
        <begin position="184"/>
        <end position="189"/>
    </location>
    <ligand>
        <name>NADP(+)</name>
        <dbReference type="ChEBI" id="CHEBI:58349"/>
    </ligand>
</feature>
<dbReference type="Gene3D" id="3.40.50.720">
    <property type="entry name" value="NAD(P)-binding Rossmann-like Domain"/>
    <property type="match status" value="1"/>
</dbReference>
<keyword evidence="4 8" id="KW-0521">NADP</keyword>
<dbReference type="KEGG" id="aarg:Aargi30884_00600"/>
<dbReference type="InterPro" id="IPR036453">
    <property type="entry name" value="GluRdtase_dimer_dom_sf"/>
</dbReference>
<dbReference type="GO" id="GO:0008883">
    <property type="term" value="F:glutamyl-tRNA reductase activity"/>
    <property type="evidence" value="ECO:0007669"/>
    <property type="project" value="UniProtKB-UniRule"/>
</dbReference>
<evidence type="ECO:0000256" key="9">
    <source>
        <dbReference type="PIRSR" id="PIRSR000445-1"/>
    </source>
</evidence>
<dbReference type="InterPro" id="IPR015895">
    <property type="entry name" value="4pyrrol_synth_GluRdtase_N"/>
</dbReference>
<feature type="binding site" evidence="8 10">
    <location>
        <position position="105"/>
    </location>
    <ligand>
        <name>substrate</name>
    </ligand>
</feature>
<evidence type="ECO:0000256" key="12">
    <source>
        <dbReference type="RuleBase" id="RU000584"/>
    </source>
</evidence>
<evidence type="ECO:0000256" key="3">
    <source>
        <dbReference type="ARBA" id="ARBA00012970"/>
    </source>
</evidence>
<dbReference type="AlphaFoldDB" id="A0A6N4TEN3"/>
<dbReference type="HAMAP" id="MF_00087">
    <property type="entry name" value="Glu_tRNA_reductase"/>
    <property type="match status" value="1"/>
</dbReference>
<evidence type="ECO:0000256" key="5">
    <source>
        <dbReference type="ARBA" id="ARBA00023002"/>
    </source>
</evidence>
<comment type="catalytic activity">
    <reaction evidence="7 8 12">
        <text>(S)-4-amino-5-oxopentanoate + tRNA(Glu) + NADP(+) = L-glutamyl-tRNA(Glu) + NADPH + H(+)</text>
        <dbReference type="Rhea" id="RHEA:12344"/>
        <dbReference type="Rhea" id="RHEA-COMP:9663"/>
        <dbReference type="Rhea" id="RHEA-COMP:9680"/>
        <dbReference type="ChEBI" id="CHEBI:15378"/>
        <dbReference type="ChEBI" id="CHEBI:57501"/>
        <dbReference type="ChEBI" id="CHEBI:57783"/>
        <dbReference type="ChEBI" id="CHEBI:58349"/>
        <dbReference type="ChEBI" id="CHEBI:78442"/>
        <dbReference type="ChEBI" id="CHEBI:78520"/>
        <dbReference type="EC" id="1.2.1.70"/>
    </reaction>
</comment>
<comment type="miscellaneous">
    <text evidence="8">During catalysis, the active site Cys acts as a nucleophile attacking the alpha-carbonyl group of tRNA-bound glutamate with the formation of a thioester intermediate between enzyme and glutamate, and the concomitant release of tRNA(Glu). The thioester intermediate is finally reduced by direct hydride transfer from NADPH, to form the product GSA.</text>
</comment>
<accession>A0A6N4TEN3</accession>
<reference evidence="17" key="1">
    <citation type="submission" date="2019-05" db="EMBL/GenBank/DDBJ databases">
        <title>Complete genome sequencing of Absiella argi strain JCM 30884.</title>
        <authorList>
            <person name="Sakamoto M."/>
            <person name="Murakami T."/>
            <person name="Mori H."/>
        </authorList>
    </citation>
    <scope>NUCLEOTIDE SEQUENCE [LARGE SCALE GENOMIC DNA]</scope>
    <source>
        <strain evidence="17">JCM 30884</strain>
    </source>
</reference>
<evidence type="ECO:0000313" key="16">
    <source>
        <dbReference type="EMBL" id="BBK21157.1"/>
    </source>
</evidence>
<dbReference type="PANTHER" id="PTHR43013">
    <property type="entry name" value="GLUTAMYL-TRNA REDUCTASE"/>
    <property type="match status" value="1"/>
</dbReference>
<dbReference type="InterPro" id="IPR000343">
    <property type="entry name" value="4pyrrol_synth_GluRdtase"/>
</dbReference>
<comment type="subunit">
    <text evidence="8">Homodimer.</text>
</comment>
<gene>
    <name evidence="8 16" type="primary">hemA</name>
    <name evidence="16" type="ORF">Aargi30884_00600</name>
</gene>
<comment type="pathway">
    <text evidence="1 8 12">Porphyrin-containing compound metabolism; protoporphyrin-IX biosynthesis; 5-aminolevulinate from L-glutamyl-tRNA(Glu): step 1/2.</text>
</comment>
<dbReference type="GO" id="GO:0019353">
    <property type="term" value="P:protoporphyrinogen IX biosynthetic process from glutamate"/>
    <property type="evidence" value="ECO:0007669"/>
    <property type="project" value="TreeGrafter"/>
</dbReference>
<name>A0A6N4TEN3_9FIRM</name>
<dbReference type="Gene3D" id="3.30.460.30">
    <property type="entry name" value="Glutamyl-tRNA reductase, N-terminal domain"/>
    <property type="match status" value="1"/>
</dbReference>
<evidence type="ECO:0000259" key="13">
    <source>
        <dbReference type="Pfam" id="PF00745"/>
    </source>
</evidence>
<evidence type="ECO:0000259" key="14">
    <source>
        <dbReference type="Pfam" id="PF01488"/>
    </source>
</evidence>
<dbReference type="InterPro" id="IPR036343">
    <property type="entry name" value="GluRdtase_N_sf"/>
</dbReference>
<dbReference type="PANTHER" id="PTHR43013:SF1">
    <property type="entry name" value="GLUTAMYL-TRNA REDUCTASE"/>
    <property type="match status" value="1"/>
</dbReference>
<feature type="active site" description="Nucleophile" evidence="8 9">
    <location>
        <position position="49"/>
    </location>
</feature>
<evidence type="ECO:0000256" key="7">
    <source>
        <dbReference type="ARBA" id="ARBA00047464"/>
    </source>
</evidence>
<comment type="similarity">
    <text evidence="2 8 12">Belongs to the glutamyl-tRNA reductase family.</text>
</comment>
<evidence type="ECO:0000256" key="11">
    <source>
        <dbReference type="PIRSR" id="PIRSR000445-3"/>
    </source>
</evidence>
<dbReference type="GO" id="GO:0050661">
    <property type="term" value="F:NADP binding"/>
    <property type="evidence" value="ECO:0007669"/>
    <property type="project" value="InterPro"/>
</dbReference>
<comment type="function">
    <text evidence="8">Catalyzes the NADPH-dependent reduction of glutamyl-tRNA(Glu) to glutamate 1-semialdehyde (GSA).</text>
</comment>
<dbReference type="PIRSF" id="PIRSF000445">
    <property type="entry name" value="4pyrrol_synth_GluRdtase"/>
    <property type="match status" value="1"/>
</dbReference>
<evidence type="ECO:0000256" key="2">
    <source>
        <dbReference type="ARBA" id="ARBA00005916"/>
    </source>
</evidence>
<sequence>MKFAVVGTNFQYVPIAQRELVSFSDTKKLEMYACMENIGILYGAIVSTCNRSEIYFLYEKEEQLCKMKELYLDFFHMKDKNLKIFHKQETEALTYMFEVCAGLQSLVVGEDQILGQMAESIQFAKEQGKCNKVLHKLFQEGIRCAKAIHRDFKISEHPLSIAYIGILQLMAHGGIEGKKVMVIGAGNMASLAMQYVFEHHPLKVYNVNRSIKNAMRLQEKFKDIQIISFDKRYEILEECDVLICATSCPHVLICKEKLKTRRKPLLCLDLASPRDIDEQLKYHPDITLFDIDSLQEIACANVKKREELAEASRHHIIQSVQDCEKWMASVPMDKTIAGLQERCDEVIQSTYDLLERKLELTKREKYILYKTLHASMYRLMKEPIRTLKQIEVDKQEQYKEMVEKLFEMEDAG</sequence>
<evidence type="ECO:0000256" key="8">
    <source>
        <dbReference type="HAMAP-Rule" id="MF_00087"/>
    </source>
</evidence>